<feature type="signal peptide" evidence="2">
    <location>
        <begin position="1"/>
        <end position="19"/>
    </location>
</feature>
<dbReference type="RefSeq" id="XP_019849099.1">
    <property type="nucleotide sequence ID" value="XM_019993540.1"/>
</dbReference>
<organism evidence="3 4">
    <name type="scientific">Amphimedon queenslandica</name>
    <name type="common">Sponge</name>
    <dbReference type="NCBI Taxonomy" id="400682"/>
    <lineage>
        <taxon>Eukaryota</taxon>
        <taxon>Metazoa</taxon>
        <taxon>Porifera</taxon>
        <taxon>Demospongiae</taxon>
        <taxon>Heteroscleromorpha</taxon>
        <taxon>Haplosclerida</taxon>
        <taxon>Niphatidae</taxon>
        <taxon>Amphimedon</taxon>
    </lineage>
</organism>
<evidence type="ECO:0000313" key="4">
    <source>
        <dbReference type="Proteomes" id="UP000007879"/>
    </source>
</evidence>
<protein>
    <recommendedName>
        <fullName evidence="5">GPI-anchored protein</fullName>
    </recommendedName>
</protein>
<feature type="chain" id="PRO_5042793259" description="GPI-anchored protein" evidence="2">
    <location>
        <begin position="20"/>
        <end position="248"/>
    </location>
</feature>
<evidence type="ECO:0000256" key="1">
    <source>
        <dbReference type="SAM" id="Phobius"/>
    </source>
</evidence>
<keyword evidence="4" id="KW-1185">Reference proteome</keyword>
<proteinExistence type="predicted"/>
<keyword evidence="1" id="KW-0472">Membrane</keyword>
<keyword evidence="1" id="KW-0812">Transmembrane</keyword>
<dbReference type="EnsemblMetazoa" id="XM_019993537.1">
    <property type="protein sequence ID" value="XP_019849096.1"/>
    <property type="gene ID" value="LOC109580426"/>
</dbReference>
<evidence type="ECO:0000313" key="3">
    <source>
        <dbReference type="EnsemblMetazoa" id="XP_019849096.1"/>
    </source>
</evidence>
<keyword evidence="2" id="KW-0732">Signal</keyword>
<keyword evidence="1" id="KW-1133">Transmembrane helix</keyword>
<dbReference type="EnsemblMetazoa" id="XM_019993539.1">
    <property type="protein sequence ID" value="XP_019849098.1"/>
    <property type="gene ID" value="LOC109580426"/>
</dbReference>
<evidence type="ECO:0000256" key="2">
    <source>
        <dbReference type="SAM" id="SignalP"/>
    </source>
</evidence>
<evidence type="ECO:0008006" key="5">
    <source>
        <dbReference type="Google" id="ProtNLM"/>
    </source>
</evidence>
<dbReference type="KEGG" id="aqu:109580426"/>
<reference evidence="4" key="1">
    <citation type="journal article" date="2010" name="Nature">
        <title>The Amphimedon queenslandica genome and the evolution of animal complexity.</title>
        <authorList>
            <person name="Srivastava M."/>
            <person name="Simakov O."/>
            <person name="Chapman J."/>
            <person name="Fahey B."/>
            <person name="Gauthier M.E."/>
            <person name="Mitros T."/>
            <person name="Richards G.S."/>
            <person name="Conaco C."/>
            <person name="Dacre M."/>
            <person name="Hellsten U."/>
            <person name="Larroux C."/>
            <person name="Putnam N.H."/>
            <person name="Stanke M."/>
            <person name="Adamska M."/>
            <person name="Darling A."/>
            <person name="Degnan S.M."/>
            <person name="Oakley T.H."/>
            <person name="Plachetzki D.C."/>
            <person name="Zhai Y."/>
            <person name="Adamski M."/>
            <person name="Calcino A."/>
            <person name="Cummins S.F."/>
            <person name="Goodstein D.M."/>
            <person name="Harris C."/>
            <person name="Jackson D.J."/>
            <person name="Leys S.P."/>
            <person name="Shu S."/>
            <person name="Woodcroft B.J."/>
            <person name="Vervoort M."/>
            <person name="Kosik K.S."/>
            <person name="Manning G."/>
            <person name="Degnan B.M."/>
            <person name="Rokhsar D.S."/>
        </authorList>
    </citation>
    <scope>NUCLEOTIDE SEQUENCE [LARGE SCALE GENOMIC DNA]</scope>
</reference>
<accession>A0AAN0IXC1</accession>
<dbReference type="RefSeq" id="XP_019849096.1">
    <property type="nucleotide sequence ID" value="XM_019993537.1"/>
</dbReference>
<reference evidence="3" key="2">
    <citation type="submission" date="2024-06" db="UniProtKB">
        <authorList>
            <consortium name="EnsemblMetazoa"/>
        </authorList>
    </citation>
    <scope>IDENTIFICATION</scope>
</reference>
<name>A0AAN0IXC1_AMPQE</name>
<feature type="transmembrane region" description="Helical" evidence="1">
    <location>
        <begin position="227"/>
        <end position="247"/>
    </location>
</feature>
<sequence length="248" mass="26213">MSPSLFLVCLFLIAACTEGAVIDKERGMNDTALLQLLHHINKRQNIHVPVLERRQATCTKPDLPSSCSLPIDSFGPPALQIGVSESYLSSLKDQLSRICTSDCAGALGEYYRCLYSGDTGEYAGNLIEKYLCGQESGEYCPVRLIRSFNTTSNANAYGSIINDCTLTSNGLTCTDTDDCIDGLKNFTSVAGCCMEPVFGSGVRSCSGVSVPDACTGLSSTTESSATGIIATPIVAVSLMILALAGVFL</sequence>
<dbReference type="EnsemblMetazoa" id="XM_019993538.1">
    <property type="protein sequence ID" value="XP_019849097.1"/>
    <property type="gene ID" value="LOC109580426"/>
</dbReference>
<dbReference type="AlphaFoldDB" id="A0AAN0IXC1"/>
<dbReference type="Proteomes" id="UP000007879">
    <property type="component" value="Unassembled WGS sequence"/>
</dbReference>
<dbReference type="RefSeq" id="XP_019849097.1">
    <property type="nucleotide sequence ID" value="XM_019993538.1"/>
</dbReference>
<dbReference type="GeneID" id="109580426"/>
<dbReference type="EnsemblMetazoa" id="XM_019993540.1">
    <property type="protein sequence ID" value="XP_019849099.1"/>
    <property type="gene ID" value="LOC109580426"/>
</dbReference>
<dbReference type="RefSeq" id="XP_019849098.1">
    <property type="nucleotide sequence ID" value="XM_019993539.1"/>
</dbReference>